<comment type="caution">
    <text evidence="6">The sequence shown here is derived from an EMBL/GenBank/DDBJ whole genome shotgun (WGS) entry which is preliminary data.</text>
</comment>
<evidence type="ECO:0000256" key="1">
    <source>
        <dbReference type="ARBA" id="ARBA00022714"/>
    </source>
</evidence>
<keyword evidence="3" id="KW-0408">Iron</keyword>
<dbReference type="AlphaFoldDB" id="A0AAV9XNZ1"/>
<dbReference type="PROSITE" id="PS51296">
    <property type="entry name" value="RIESKE"/>
    <property type="match status" value="1"/>
</dbReference>
<evidence type="ECO:0000313" key="7">
    <source>
        <dbReference type="Proteomes" id="UP001365542"/>
    </source>
</evidence>
<evidence type="ECO:0000259" key="5">
    <source>
        <dbReference type="PROSITE" id="PS51296"/>
    </source>
</evidence>
<dbReference type="Proteomes" id="UP001365542">
    <property type="component" value="Unassembled WGS sequence"/>
</dbReference>
<dbReference type="InterPro" id="IPR036188">
    <property type="entry name" value="FAD/NAD-bd_sf"/>
</dbReference>
<evidence type="ECO:0000313" key="6">
    <source>
        <dbReference type="EMBL" id="KAK6543709.1"/>
    </source>
</evidence>
<dbReference type="Gene3D" id="3.50.50.60">
    <property type="entry name" value="FAD/NAD(P)-binding domain"/>
    <property type="match status" value="1"/>
</dbReference>
<dbReference type="Gene3D" id="2.102.10.10">
    <property type="entry name" value="Rieske [2Fe-2S] iron-sulphur domain"/>
    <property type="match status" value="1"/>
</dbReference>
<name>A0AAV9XNZ1_9PEZI</name>
<dbReference type="PANTHER" id="PTHR13847">
    <property type="entry name" value="SARCOSINE DEHYDROGENASE-RELATED"/>
    <property type="match status" value="1"/>
</dbReference>
<evidence type="ECO:0000256" key="2">
    <source>
        <dbReference type="ARBA" id="ARBA00022723"/>
    </source>
</evidence>
<dbReference type="EMBL" id="JAVHJO010000001">
    <property type="protein sequence ID" value="KAK6543709.1"/>
    <property type="molecule type" value="Genomic_DNA"/>
</dbReference>
<keyword evidence="4" id="KW-0411">Iron-sulfur</keyword>
<dbReference type="GO" id="GO:0005737">
    <property type="term" value="C:cytoplasm"/>
    <property type="evidence" value="ECO:0007669"/>
    <property type="project" value="TreeGrafter"/>
</dbReference>
<keyword evidence="7" id="KW-1185">Reference proteome</keyword>
<dbReference type="Pfam" id="PF00355">
    <property type="entry name" value="Rieske"/>
    <property type="match status" value="1"/>
</dbReference>
<evidence type="ECO:0000256" key="3">
    <source>
        <dbReference type="ARBA" id="ARBA00023004"/>
    </source>
</evidence>
<dbReference type="InterPro" id="IPR036922">
    <property type="entry name" value="Rieske_2Fe-2S_sf"/>
</dbReference>
<sequence length="579" mass="62854">MSSTTTTSTPPTGGMTYTSGRKDAVWTATTPYSTYPTFPKLDKDIETKVVIVGAGMAGISTAYELVMRGVEVCLIDAREVTAGETGRTSGHLSGFLGSRWGDIIKTHGLSNAKMIYESHHYAINRIGEIAEKHGIECDYERLPAWIMVDVPSTDPDYEKRNDLGKEPGAFEEMGVKDRVDYVENATLGPYKGALLKVEGQAQFHPIKYLHGLLNHLNQHHSHLFSCYTNTRMRSHKTTKDGMIEVETEGSLPPTPQPGSSTKGHSIRAKTLVMATNVPLNAIDLITKNHYYRTYCIATPIPSSSAPSHLLYTNSDPYIYVRTTPHPSSPDKKLLIVGGEDHKTGIQSAEDYAKKFSNLTSWTKRFFPEASSEVEYAWSGQVVEANDNIAYIGRDSILGDNIFVATGDCGNGLTHGAIASKILADEITSADKKGTGDSECEGWAEVYSPSRKPSLRTIPEVIKENITQVSKYARAVNVDVADIEEIPRCSGAVLHGGWKKLGKPVAVYKDEKGDVRSFSAICPHAGGIVAWNSVEGSWDCPVHGSRFDGGTGKCVFGPSNRGLGVEDDEAKAAVEGEVSG</sequence>
<reference evidence="6 7" key="1">
    <citation type="submission" date="2019-10" db="EMBL/GenBank/DDBJ databases">
        <authorList>
            <person name="Palmer J.M."/>
        </authorList>
    </citation>
    <scope>NUCLEOTIDE SEQUENCE [LARGE SCALE GENOMIC DNA]</scope>
    <source>
        <strain evidence="6 7">TWF694</strain>
    </source>
</reference>
<keyword evidence="2" id="KW-0479">Metal-binding</keyword>
<dbReference type="SUPFAM" id="SSF51905">
    <property type="entry name" value="FAD/NAD(P)-binding domain"/>
    <property type="match status" value="1"/>
</dbReference>
<dbReference type="InterPro" id="IPR017941">
    <property type="entry name" value="Rieske_2Fe-2S"/>
</dbReference>
<proteinExistence type="predicted"/>
<dbReference type="Pfam" id="PF01266">
    <property type="entry name" value="DAO"/>
    <property type="match status" value="1"/>
</dbReference>
<organism evidence="6 7">
    <name type="scientific">Orbilia ellipsospora</name>
    <dbReference type="NCBI Taxonomy" id="2528407"/>
    <lineage>
        <taxon>Eukaryota</taxon>
        <taxon>Fungi</taxon>
        <taxon>Dikarya</taxon>
        <taxon>Ascomycota</taxon>
        <taxon>Pezizomycotina</taxon>
        <taxon>Orbiliomycetes</taxon>
        <taxon>Orbiliales</taxon>
        <taxon>Orbiliaceae</taxon>
        <taxon>Orbilia</taxon>
    </lineage>
</organism>
<dbReference type="GO" id="GO:0051537">
    <property type="term" value="F:2 iron, 2 sulfur cluster binding"/>
    <property type="evidence" value="ECO:0007669"/>
    <property type="project" value="UniProtKB-KW"/>
</dbReference>
<accession>A0AAV9XNZ1</accession>
<dbReference type="InterPro" id="IPR006076">
    <property type="entry name" value="FAD-dep_OxRdtase"/>
</dbReference>
<gene>
    <name evidence="6" type="ORF">TWF694_000444</name>
</gene>
<dbReference type="GO" id="GO:0046872">
    <property type="term" value="F:metal ion binding"/>
    <property type="evidence" value="ECO:0007669"/>
    <property type="project" value="UniProtKB-KW"/>
</dbReference>
<feature type="domain" description="Rieske" evidence="5">
    <location>
        <begin position="485"/>
        <end position="562"/>
    </location>
</feature>
<protein>
    <recommendedName>
        <fullName evidence="5">Rieske domain-containing protein</fullName>
    </recommendedName>
</protein>
<keyword evidence="1" id="KW-0001">2Fe-2S</keyword>
<dbReference type="SUPFAM" id="SSF50022">
    <property type="entry name" value="ISP domain"/>
    <property type="match status" value="1"/>
</dbReference>
<evidence type="ECO:0000256" key="4">
    <source>
        <dbReference type="ARBA" id="ARBA00023014"/>
    </source>
</evidence>
<dbReference type="Gene3D" id="3.30.9.10">
    <property type="entry name" value="D-Amino Acid Oxidase, subunit A, domain 2"/>
    <property type="match status" value="1"/>
</dbReference>
<dbReference type="PANTHER" id="PTHR13847:SF281">
    <property type="entry name" value="FAD DEPENDENT OXIDOREDUCTASE DOMAIN-CONTAINING PROTEIN"/>
    <property type="match status" value="1"/>
</dbReference>